<dbReference type="PANTHER" id="PTHR13593:SF116">
    <property type="entry name" value="PLC-LIKE PHOSPHODIESTERASE"/>
    <property type="match status" value="1"/>
</dbReference>
<dbReference type="EMBL" id="JBAHYK010000855">
    <property type="protein sequence ID" value="KAL0570914.1"/>
    <property type="molecule type" value="Genomic_DNA"/>
</dbReference>
<dbReference type="PANTHER" id="PTHR13593">
    <property type="match status" value="1"/>
</dbReference>
<evidence type="ECO:0000256" key="1">
    <source>
        <dbReference type="SAM" id="SignalP"/>
    </source>
</evidence>
<dbReference type="Gene3D" id="3.20.20.190">
    <property type="entry name" value="Phosphatidylinositol (PI) phosphodiesterase"/>
    <property type="match status" value="1"/>
</dbReference>
<evidence type="ECO:0000313" key="3">
    <source>
        <dbReference type="Proteomes" id="UP001465976"/>
    </source>
</evidence>
<organism evidence="2 3">
    <name type="scientific">Marasmius crinis-equi</name>
    <dbReference type="NCBI Taxonomy" id="585013"/>
    <lineage>
        <taxon>Eukaryota</taxon>
        <taxon>Fungi</taxon>
        <taxon>Dikarya</taxon>
        <taxon>Basidiomycota</taxon>
        <taxon>Agaricomycotina</taxon>
        <taxon>Agaricomycetes</taxon>
        <taxon>Agaricomycetidae</taxon>
        <taxon>Agaricales</taxon>
        <taxon>Marasmiineae</taxon>
        <taxon>Marasmiaceae</taxon>
        <taxon>Marasmius</taxon>
    </lineage>
</organism>
<dbReference type="PROSITE" id="PS50007">
    <property type="entry name" value="PIPLC_X_DOMAIN"/>
    <property type="match status" value="1"/>
</dbReference>
<name>A0ABR3F743_9AGAR</name>
<feature type="signal peptide" evidence="1">
    <location>
        <begin position="1"/>
        <end position="19"/>
    </location>
</feature>
<sequence length="383" mass="42223">MKPWLGLLAAAFLVPCSFAQQQTLAQNALSDILERGAPILGSDTGCSQDAPTCDWMAKIADDTQLVHMNIPGTHDASTWNYSQATQDSLTRYTGSIVPAAVFRCQEHSLFDMLNGGIRVFDLRFAWNPGNDTVGFYHSAALLSPTTRLEDVFFGFYSWLDAHPSETVLVSMNHEGGTGTEDSVELQEHIYDLLEAPLAKHYWLQNNGTLGTLGESRGKLILLQRFAYTLLPSDLTNRIGIALPPNLWTDNGADIELVYNEAEGRVAYIEDFYEPHPPADESSGNRAEINIQWKFNATVAHLERAGDSTNETTKDQLFITFASAENNVELVVPEIMALGNGTSTPGVNQRLLQWLSEKKGLRRGIVMLDFFDTVPGLVEAVIGL</sequence>
<gene>
    <name evidence="2" type="ORF">V5O48_011054</name>
</gene>
<evidence type="ECO:0008006" key="4">
    <source>
        <dbReference type="Google" id="ProtNLM"/>
    </source>
</evidence>
<dbReference type="SUPFAM" id="SSF51695">
    <property type="entry name" value="PLC-like phosphodiesterases"/>
    <property type="match status" value="1"/>
</dbReference>
<dbReference type="Proteomes" id="UP001465976">
    <property type="component" value="Unassembled WGS sequence"/>
</dbReference>
<keyword evidence="3" id="KW-1185">Reference proteome</keyword>
<evidence type="ECO:0000313" key="2">
    <source>
        <dbReference type="EMBL" id="KAL0570914.1"/>
    </source>
</evidence>
<keyword evidence="1" id="KW-0732">Signal</keyword>
<accession>A0ABR3F743</accession>
<comment type="caution">
    <text evidence="2">The sequence shown here is derived from an EMBL/GenBank/DDBJ whole genome shotgun (WGS) entry which is preliminary data.</text>
</comment>
<dbReference type="CDD" id="cd08586">
    <property type="entry name" value="PI-PLCc_BcPLC_like"/>
    <property type="match status" value="1"/>
</dbReference>
<reference evidence="2 3" key="1">
    <citation type="submission" date="2024-02" db="EMBL/GenBank/DDBJ databases">
        <title>A draft genome for the cacao thread blight pathogen Marasmius crinis-equi.</title>
        <authorList>
            <person name="Cohen S.P."/>
            <person name="Baruah I.K."/>
            <person name="Amoako-Attah I."/>
            <person name="Bukari Y."/>
            <person name="Meinhardt L.W."/>
            <person name="Bailey B.A."/>
        </authorList>
    </citation>
    <scope>NUCLEOTIDE SEQUENCE [LARGE SCALE GENOMIC DNA]</scope>
    <source>
        <strain evidence="2 3">GH-76</strain>
    </source>
</reference>
<protein>
    <recommendedName>
        <fullName evidence="4">PLC-like phosphodiesterase</fullName>
    </recommendedName>
</protein>
<proteinExistence type="predicted"/>
<feature type="chain" id="PRO_5046933857" description="PLC-like phosphodiesterase" evidence="1">
    <location>
        <begin position="20"/>
        <end position="383"/>
    </location>
</feature>
<dbReference type="InterPro" id="IPR051057">
    <property type="entry name" value="PI-PLC_domain"/>
</dbReference>
<dbReference type="InterPro" id="IPR017946">
    <property type="entry name" value="PLC-like_Pdiesterase_TIM-brl"/>
</dbReference>